<dbReference type="InterPro" id="IPR026960">
    <property type="entry name" value="RVT-Znf"/>
</dbReference>
<accession>A0A2N9EX33</accession>
<dbReference type="EMBL" id="OIVN01000375">
    <property type="protein sequence ID" value="SPC79231.1"/>
    <property type="molecule type" value="Genomic_DNA"/>
</dbReference>
<dbReference type="PANTHER" id="PTHR33116:SF78">
    <property type="entry name" value="OS12G0587133 PROTEIN"/>
    <property type="match status" value="1"/>
</dbReference>
<feature type="domain" description="Reverse transcriptase zinc-binding" evidence="1">
    <location>
        <begin position="181"/>
        <end position="265"/>
    </location>
</feature>
<reference evidence="2" key="1">
    <citation type="submission" date="2018-02" db="EMBL/GenBank/DDBJ databases">
        <authorList>
            <person name="Cohen D.B."/>
            <person name="Kent A.D."/>
        </authorList>
    </citation>
    <scope>NUCLEOTIDE SEQUENCE</scope>
</reference>
<protein>
    <recommendedName>
        <fullName evidence="1">Reverse transcriptase zinc-binding domain-containing protein</fullName>
    </recommendedName>
</protein>
<dbReference type="PANTHER" id="PTHR33116">
    <property type="entry name" value="REVERSE TRANSCRIPTASE ZINC-BINDING DOMAIN-CONTAINING PROTEIN-RELATED-RELATED"/>
    <property type="match status" value="1"/>
</dbReference>
<gene>
    <name evidence="2" type="ORF">FSB_LOCUS7113</name>
</gene>
<dbReference type="AlphaFoldDB" id="A0A2N9EX33"/>
<evidence type="ECO:0000313" key="2">
    <source>
        <dbReference type="EMBL" id="SPC79231.1"/>
    </source>
</evidence>
<name>A0A2N9EX33_FAGSY</name>
<dbReference type="Pfam" id="PF13966">
    <property type="entry name" value="zf-RVT"/>
    <property type="match status" value="1"/>
</dbReference>
<proteinExistence type="predicted"/>
<organism evidence="2">
    <name type="scientific">Fagus sylvatica</name>
    <name type="common">Beechnut</name>
    <dbReference type="NCBI Taxonomy" id="28930"/>
    <lineage>
        <taxon>Eukaryota</taxon>
        <taxon>Viridiplantae</taxon>
        <taxon>Streptophyta</taxon>
        <taxon>Embryophyta</taxon>
        <taxon>Tracheophyta</taxon>
        <taxon>Spermatophyta</taxon>
        <taxon>Magnoliopsida</taxon>
        <taxon>eudicotyledons</taxon>
        <taxon>Gunneridae</taxon>
        <taxon>Pentapetalae</taxon>
        <taxon>rosids</taxon>
        <taxon>fabids</taxon>
        <taxon>Fagales</taxon>
        <taxon>Fagaceae</taxon>
        <taxon>Fagus</taxon>
    </lineage>
</organism>
<sequence length="364" mass="41842">MRIEKLQRDFLWGGLGDGFKHHLVNWSTVYSPVAQGGLGVRKVEVVNRALLGKWLWRFGREEAHLWRRVIVAKYGEKWGGWISKKPRGAHGCSLWKGILSGWDFFHHHVELVAGLGNWIRFWHDNWCGNGPLKTQCPVLFACSLDKDASIASSLVNSCVSRIPTSVGPDSMHWRPRQHGVFDTKSFYHVIDGTQDIKFPWKAIWQVKAPRRVSFFGWSAAWEKILTCDNLMRCGYTMAGWCSMCRLDGETGSHLMIHCYLASGLWHSVLRSFGVVWVFLDSIINLLYGWYNCFGKHDSSVWNLVPLCLMWIIWRERNSRVFEDKDHSQSKLTELFFGTLFDWARVGGFTSAMSLADFVVSLSFS</sequence>
<evidence type="ECO:0000259" key="1">
    <source>
        <dbReference type="Pfam" id="PF13966"/>
    </source>
</evidence>